<sequence length="140" mass="15813">MADTSPRPRRRLWPLLLTVAGLLLAAVTAIQIHDHHRETQRIRLIADLKQTGAFAQLYIKPSESPLARLPMLEEFFDRTEVLLYVPDAESAEAVLPMLTDDITRIEIRGPARGPLFTSLSDKFRTAAPHAEVLSRTRHEP</sequence>
<dbReference type="AlphaFoldDB" id="A0A517SG32"/>
<evidence type="ECO:0000313" key="2">
    <source>
        <dbReference type="Proteomes" id="UP000315700"/>
    </source>
</evidence>
<dbReference type="InParanoid" id="A0A517SG32"/>
<protein>
    <submittedName>
        <fullName evidence="1">Uncharacterized protein</fullName>
    </submittedName>
</protein>
<evidence type="ECO:0000313" key="1">
    <source>
        <dbReference type="EMBL" id="QDT55089.1"/>
    </source>
</evidence>
<dbReference type="KEGG" id="ccos:Pan44_31300"/>
<dbReference type="EMBL" id="CP036271">
    <property type="protein sequence ID" value="QDT55089.1"/>
    <property type="molecule type" value="Genomic_DNA"/>
</dbReference>
<name>A0A517SG32_9PLAN</name>
<dbReference type="RefSeq" id="WP_145030881.1">
    <property type="nucleotide sequence ID" value="NZ_CP036271.1"/>
</dbReference>
<organism evidence="1 2">
    <name type="scientific">Caulifigura coniformis</name>
    <dbReference type="NCBI Taxonomy" id="2527983"/>
    <lineage>
        <taxon>Bacteria</taxon>
        <taxon>Pseudomonadati</taxon>
        <taxon>Planctomycetota</taxon>
        <taxon>Planctomycetia</taxon>
        <taxon>Planctomycetales</taxon>
        <taxon>Planctomycetaceae</taxon>
        <taxon>Caulifigura</taxon>
    </lineage>
</organism>
<accession>A0A517SG32</accession>
<keyword evidence="2" id="KW-1185">Reference proteome</keyword>
<gene>
    <name evidence="1" type="ORF">Pan44_31300</name>
</gene>
<proteinExistence type="predicted"/>
<reference evidence="1 2" key="1">
    <citation type="submission" date="2019-02" db="EMBL/GenBank/DDBJ databases">
        <title>Deep-cultivation of Planctomycetes and their phenomic and genomic characterization uncovers novel biology.</title>
        <authorList>
            <person name="Wiegand S."/>
            <person name="Jogler M."/>
            <person name="Boedeker C."/>
            <person name="Pinto D."/>
            <person name="Vollmers J."/>
            <person name="Rivas-Marin E."/>
            <person name="Kohn T."/>
            <person name="Peeters S.H."/>
            <person name="Heuer A."/>
            <person name="Rast P."/>
            <person name="Oberbeckmann S."/>
            <person name="Bunk B."/>
            <person name="Jeske O."/>
            <person name="Meyerdierks A."/>
            <person name="Storesund J.E."/>
            <person name="Kallscheuer N."/>
            <person name="Luecker S."/>
            <person name="Lage O.M."/>
            <person name="Pohl T."/>
            <person name="Merkel B.J."/>
            <person name="Hornburger P."/>
            <person name="Mueller R.-W."/>
            <person name="Bruemmer F."/>
            <person name="Labrenz M."/>
            <person name="Spormann A.M."/>
            <person name="Op den Camp H."/>
            <person name="Overmann J."/>
            <person name="Amann R."/>
            <person name="Jetten M.S.M."/>
            <person name="Mascher T."/>
            <person name="Medema M.H."/>
            <person name="Devos D.P."/>
            <person name="Kaster A.-K."/>
            <person name="Ovreas L."/>
            <person name="Rohde M."/>
            <person name="Galperin M.Y."/>
            <person name="Jogler C."/>
        </authorList>
    </citation>
    <scope>NUCLEOTIDE SEQUENCE [LARGE SCALE GENOMIC DNA]</scope>
    <source>
        <strain evidence="1 2">Pan44</strain>
    </source>
</reference>
<dbReference type="Proteomes" id="UP000315700">
    <property type="component" value="Chromosome"/>
</dbReference>